<dbReference type="PATRIC" id="fig|263820.9.peg.1346"/>
<organism evidence="7 8">
    <name type="scientific">Picrophilus torridus (strain ATCC 700027 / DSM 9790 / JCM 10055 / NBRC 100828 / KAW 2/3)</name>
    <dbReference type="NCBI Taxonomy" id="1122961"/>
    <lineage>
        <taxon>Archaea</taxon>
        <taxon>Methanobacteriati</taxon>
        <taxon>Thermoplasmatota</taxon>
        <taxon>Thermoplasmata</taxon>
        <taxon>Thermoplasmatales</taxon>
        <taxon>Picrophilaceae</taxon>
        <taxon>Picrophilus</taxon>
    </lineage>
</organism>
<dbReference type="GO" id="GO:0030170">
    <property type="term" value="F:pyridoxal phosphate binding"/>
    <property type="evidence" value="ECO:0007669"/>
    <property type="project" value="InterPro"/>
</dbReference>
<dbReference type="OrthoDB" id="9929at2157"/>
<dbReference type="PROSITE" id="PS00599">
    <property type="entry name" value="AA_TRANSFER_CLASS_2"/>
    <property type="match status" value="1"/>
</dbReference>
<dbReference type="CDD" id="cd00609">
    <property type="entry name" value="AAT_like"/>
    <property type="match status" value="1"/>
</dbReference>
<dbReference type="InterPro" id="IPR015422">
    <property type="entry name" value="PyrdxlP-dep_Trfase_small"/>
</dbReference>
<evidence type="ECO:0000313" key="7">
    <source>
        <dbReference type="EMBL" id="AAT43882.1"/>
    </source>
</evidence>
<dbReference type="FunCoup" id="Q6KZH0">
    <property type="interactions" value="122"/>
</dbReference>
<dbReference type="InterPro" id="IPR001917">
    <property type="entry name" value="Aminotrans_II_pyridoxalP_BS"/>
</dbReference>
<dbReference type="eggNOG" id="arCOG04273">
    <property type="taxonomic scope" value="Archaea"/>
</dbReference>
<dbReference type="Gene3D" id="3.90.1150.10">
    <property type="entry name" value="Aspartate Aminotransferase, domain 1"/>
    <property type="match status" value="1"/>
</dbReference>
<reference evidence="7 8" key="1">
    <citation type="journal article" date="2004" name="Proc. Natl. Acad. Sci. U.S.A.">
        <title>Genome sequence of Picrophilus torridus and its implications for life around pH 0.</title>
        <authorList>
            <person name="Futterer O."/>
            <person name="Angelov A."/>
            <person name="Liesegang H."/>
            <person name="Gottschalk G."/>
            <person name="Schleper C."/>
            <person name="Schepers B."/>
            <person name="Dock C."/>
            <person name="Antranikian G."/>
            <person name="Liebl W."/>
        </authorList>
    </citation>
    <scope>NUCLEOTIDE SEQUENCE [LARGE SCALE GENOMIC DNA]</scope>
    <source>
        <strain evidence="8">ATCC 700027 / DSM 9790 / JCM 10055 / NBRC 100828</strain>
    </source>
</reference>
<dbReference type="InterPro" id="IPR015424">
    <property type="entry name" value="PyrdxlP-dep_Trfase"/>
</dbReference>
<dbReference type="Proteomes" id="UP000000438">
    <property type="component" value="Chromosome"/>
</dbReference>
<name>Q6KZH0_PICTO</name>
<proteinExistence type="inferred from homology"/>
<dbReference type="KEGG" id="pto:PTO1297"/>
<keyword evidence="2 7" id="KW-0032">Aminotransferase</keyword>
<gene>
    <name evidence="7" type="ordered locus">PTO1297</name>
</gene>
<accession>Q6KZH0</accession>
<dbReference type="RefSeq" id="WP_011178098.1">
    <property type="nucleotide sequence ID" value="NC_005877.1"/>
</dbReference>
<keyword evidence="3 7" id="KW-0808">Transferase</keyword>
<dbReference type="EMBL" id="AE017261">
    <property type="protein sequence ID" value="AAT43882.1"/>
    <property type="molecule type" value="Genomic_DNA"/>
</dbReference>
<comment type="cofactor">
    <cofactor evidence="1 5">
        <name>pyridoxal 5'-phosphate</name>
        <dbReference type="ChEBI" id="CHEBI:597326"/>
    </cofactor>
</comment>
<dbReference type="EC" id="2.6.1.9" evidence="7"/>
<evidence type="ECO:0000313" key="8">
    <source>
        <dbReference type="Proteomes" id="UP000000438"/>
    </source>
</evidence>
<dbReference type="GeneID" id="2844210"/>
<sequence length="308" mass="35349">MIFLDKNENPFDVPEKIKQDFIEFVKRAGFNRYPERGLPDLLNAISDLTGYDADNLIAGNGSDELLERIISNSESILISTPTFEMYSFYANNYNKRLINVPLKNDFNIDPERIVESDAETVIICSPNNPTGNLQNIDDIKYILDSGKNVVIDNAYYEFSGYDYKGLVDSYDNLILLRTFSKAFSMAGLRIGYGISKSSIIKDIKRKMPPFYMNILSEGIVRLAVDNYKLIEDRINYIIKERSRVYNEISDMAFKSDANFLLLKKDLYDYMMKNGVMIRKLPLMPGYSRITIGSEDENNVAIKLIKNIK</sequence>
<dbReference type="InterPro" id="IPR004839">
    <property type="entry name" value="Aminotransferase_I/II_large"/>
</dbReference>
<dbReference type="PANTHER" id="PTHR42885">
    <property type="entry name" value="HISTIDINOL-PHOSPHATE AMINOTRANSFERASE-RELATED"/>
    <property type="match status" value="1"/>
</dbReference>
<dbReference type="STRING" id="263820.PTO1297"/>
<dbReference type="InParanoid" id="Q6KZH0"/>
<protein>
    <submittedName>
        <fullName evidence="7">Histidinol-phosphate aminotransferase</fullName>
        <ecNumber evidence="7">2.6.1.9</ecNumber>
    </submittedName>
</protein>
<dbReference type="GO" id="GO:0004400">
    <property type="term" value="F:histidinol-phosphate transaminase activity"/>
    <property type="evidence" value="ECO:0007669"/>
    <property type="project" value="UniProtKB-EC"/>
</dbReference>
<feature type="domain" description="Aminotransferase class I/classII large" evidence="6">
    <location>
        <begin position="2"/>
        <end position="302"/>
    </location>
</feature>
<dbReference type="AlphaFoldDB" id="Q6KZH0"/>
<comment type="similarity">
    <text evidence="5">Belongs to the class-II pyridoxal-phosphate-dependent aminotransferase family.</text>
</comment>
<evidence type="ECO:0000256" key="1">
    <source>
        <dbReference type="ARBA" id="ARBA00001933"/>
    </source>
</evidence>
<keyword evidence="4 5" id="KW-0663">Pyridoxal phosphate</keyword>
<dbReference type="PANTHER" id="PTHR42885:SF2">
    <property type="entry name" value="HISTIDINOL-PHOSPHATE AMINOTRANSFERASE"/>
    <property type="match status" value="1"/>
</dbReference>
<dbReference type="Pfam" id="PF00155">
    <property type="entry name" value="Aminotran_1_2"/>
    <property type="match status" value="1"/>
</dbReference>
<evidence type="ECO:0000256" key="3">
    <source>
        <dbReference type="ARBA" id="ARBA00022679"/>
    </source>
</evidence>
<dbReference type="Gene3D" id="3.40.640.10">
    <property type="entry name" value="Type I PLP-dependent aspartate aminotransferase-like (Major domain)"/>
    <property type="match status" value="1"/>
</dbReference>
<evidence type="ECO:0000256" key="2">
    <source>
        <dbReference type="ARBA" id="ARBA00022576"/>
    </source>
</evidence>
<dbReference type="PaxDb" id="263820-PTO1297"/>
<dbReference type="HOGENOM" id="CLU_017584_3_1_2"/>
<evidence type="ECO:0000256" key="5">
    <source>
        <dbReference type="RuleBase" id="RU003693"/>
    </source>
</evidence>
<dbReference type="InterPro" id="IPR015421">
    <property type="entry name" value="PyrdxlP-dep_Trfase_major"/>
</dbReference>
<evidence type="ECO:0000259" key="6">
    <source>
        <dbReference type="Pfam" id="PF00155"/>
    </source>
</evidence>
<dbReference type="SUPFAM" id="SSF53383">
    <property type="entry name" value="PLP-dependent transferases"/>
    <property type="match status" value="1"/>
</dbReference>
<evidence type="ECO:0000256" key="4">
    <source>
        <dbReference type="ARBA" id="ARBA00022898"/>
    </source>
</evidence>